<feature type="transmembrane region" description="Helical" evidence="1">
    <location>
        <begin position="242"/>
        <end position="264"/>
    </location>
</feature>
<dbReference type="EMBL" id="AP022321">
    <property type="protein sequence ID" value="BBU34068.1"/>
    <property type="molecule type" value="Genomic_DNA"/>
</dbReference>
<organism evidence="2 3">
    <name type="scientific">Veillonella nakazawae</name>
    <dbReference type="NCBI Taxonomy" id="2682456"/>
    <lineage>
        <taxon>Bacteria</taxon>
        <taxon>Bacillati</taxon>
        <taxon>Bacillota</taxon>
        <taxon>Negativicutes</taxon>
        <taxon>Veillonellales</taxon>
        <taxon>Veillonellaceae</taxon>
        <taxon>Veillonella</taxon>
    </lineage>
</organism>
<reference evidence="2 3" key="1">
    <citation type="journal article" date="2020" name="Int. J. Syst. Evol. Microbiol.">
        <title>Veillonella nakazawae sp. nov., an anaerobic gram-negative coccus isolated from the oral cavity of Japanese children.</title>
        <authorList>
            <person name="Mashima I."/>
            <person name="Theodorea C.F."/>
            <person name="Djais A.A."/>
            <person name="Kunihiro T."/>
            <person name="Kawamura Y."/>
            <person name="Otomo M."/>
            <person name="Saitoh M."/>
            <person name="Tamai R."/>
            <person name="Kiyoura Y."/>
        </authorList>
    </citation>
    <scope>NUCLEOTIDE SEQUENCE [LARGE SCALE GENOMIC DNA]</scope>
    <source>
        <strain evidence="2 3">T1-7</strain>
    </source>
</reference>
<protein>
    <recommendedName>
        <fullName evidence="4">DUF805 domain-containing protein</fullName>
    </recommendedName>
</protein>
<feature type="transmembrane region" description="Helical" evidence="1">
    <location>
        <begin position="152"/>
        <end position="169"/>
    </location>
</feature>
<proteinExistence type="predicted"/>
<dbReference type="InterPro" id="IPR008523">
    <property type="entry name" value="DUF805"/>
</dbReference>
<feature type="transmembrane region" description="Helical" evidence="1">
    <location>
        <begin position="270"/>
        <end position="293"/>
    </location>
</feature>
<dbReference type="Proteomes" id="UP000509249">
    <property type="component" value="Chromosome"/>
</dbReference>
<feature type="transmembrane region" description="Helical" evidence="1">
    <location>
        <begin position="31"/>
        <end position="54"/>
    </location>
</feature>
<sequence>MINFNFFDEWLLLKSNVKNLFLNQRLTRFPYLIGVLFLLLEVYIGNLINLLGIVDSLKLTPNDTFSNYFGRIVLTSDYYIDEPIFFIMTIVINLLGAFTLSELGKRRLNDYSGSALGRCLQYIILIFNILLLGFWGYNQNLTDIDLRVTVDFYIYLFYEYIVLLLLIFVPSNKESNRYGLPNGKQKSGEYNISYEPLYSSSGDKKREDYWDRIGLSHSIDSFRTMFINKLFDYRTRAKRQELYWGVVMFQILTNALNPILFYFYENIFNIDTAIVTSLVIYWIFWLWYMLANISCTVRRLHDTGLSGYWLVAMFIPFINIYTLYMTVFKPSINRVELNSINE</sequence>
<evidence type="ECO:0008006" key="4">
    <source>
        <dbReference type="Google" id="ProtNLM"/>
    </source>
</evidence>
<feature type="transmembrane region" description="Helical" evidence="1">
    <location>
        <begin position="115"/>
        <end position="137"/>
    </location>
</feature>
<accession>A0ABM7HAN0</accession>
<evidence type="ECO:0000256" key="1">
    <source>
        <dbReference type="SAM" id="Phobius"/>
    </source>
</evidence>
<dbReference type="PANTHER" id="PTHR34980">
    <property type="entry name" value="INNER MEMBRANE PROTEIN-RELATED-RELATED"/>
    <property type="match status" value="1"/>
</dbReference>
<evidence type="ECO:0000313" key="3">
    <source>
        <dbReference type="Proteomes" id="UP000509249"/>
    </source>
</evidence>
<dbReference type="Pfam" id="PF05656">
    <property type="entry name" value="DUF805"/>
    <property type="match status" value="1"/>
</dbReference>
<keyword evidence="1" id="KW-0472">Membrane</keyword>
<evidence type="ECO:0000313" key="2">
    <source>
        <dbReference type="EMBL" id="BBU34068.1"/>
    </source>
</evidence>
<feature type="transmembrane region" description="Helical" evidence="1">
    <location>
        <begin position="305"/>
        <end position="324"/>
    </location>
</feature>
<dbReference type="PANTHER" id="PTHR34980:SF2">
    <property type="entry name" value="INNER MEMBRANE PROTEIN YHAH-RELATED"/>
    <property type="match status" value="1"/>
</dbReference>
<keyword evidence="3" id="KW-1185">Reference proteome</keyword>
<keyword evidence="1" id="KW-1133">Transmembrane helix</keyword>
<gene>
    <name evidence="2" type="ORF">VEIT17_05140</name>
</gene>
<keyword evidence="1" id="KW-0812">Transmembrane</keyword>
<feature type="transmembrane region" description="Helical" evidence="1">
    <location>
        <begin position="84"/>
        <end position="103"/>
    </location>
</feature>
<name>A0ABM7HAN0_9FIRM</name>